<dbReference type="EMBL" id="JARULN010000001">
    <property type="protein sequence ID" value="MDG5753055.1"/>
    <property type="molecule type" value="Genomic_DNA"/>
</dbReference>
<dbReference type="InterPro" id="IPR022451">
    <property type="entry name" value="CHP03829_YokU"/>
</dbReference>
<organism evidence="1 2">
    <name type="scientific">Ectobacillus antri</name>
    <dbReference type="NCBI Taxonomy" id="2486280"/>
    <lineage>
        <taxon>Bacteria</taxon>
        <taxon>Bacillati</taxon>
        <taxon>Bacillota</taxon>
        <taxon>Bacilli</taxon>
        <taxon>Bacillales</taxon>
        <taxon>Bacillaceae</taxon>
        <taxon>Ectobacillus</taxon>
    </lineage>
</organism>
<gene>
    <name evidence="1" type="ORF">P6P90_03455</name>
</gene>
<dbReference type="RefSeq" id="WP_124564658.1">
    <property type="nucleotide sequence ID" value="NZ_JARRRY010000001.1"/>
</dbReference>
<accession>A0ABT6H250</accession>
<reference evidence="1 2" key="1">
    <citation type="submission" date="2023-04" db="EMBL/GenBank/DDBJ databases">
        <title>Ectobacillus antri isolated from activated sludge.</title>
        <authorList>
            <person name="Yan P."/>
            <person name="Liu X."/>
        </authorList>
    </citation>
    <scope>NUCLEOTIDE SEQUENCE [LARGE SCALE GENOMIC DNA]</scope>
    <source>
        <strain evidence="1 2">C18H</strain>
    </source>
</reference>
<evidence type="ECO:0000313" key="2">
    <source>
        <dbReference type="Proteomes" id="UP001218246"/>
    </source>
</evidence>
<evidence type="ECO:0000313" key="1">
    <source>
        <dbReference type="EMBL" id="MDG5753055.1"/>
    </source>
</evidence>
<dbReference type="CDD" id="cd12870">
    <property type="entry name" value="MqsA"/>
    <property type="match status" value="1"/>
</dbReference>
<dbReference type="NCBIfam" id="TIGR03829">
    <property type="entry name" value="YokU_near_AblA"/>
    <property type="match status" value="1"/>
</dbReference>
<comment type="caution">
    <text evidence="1">The sequence shown here is derived from an EMBL/GenBank/DDBJ whole genome shotgun (WGS) entry which is preliminary data.</text>
</comment>
<protein>
    <submittedName>
        <fullName evidence="1">YokU family protein</fullName>
    </submittedName>
</protein>
<dbReference type="NCBIfam" id="TIGR03831">
    <property type="entry name" value="YgiT_finger"/>
    <property type="match status" value="1"/>
</dbReference>
<dbReference type="Proteomes" id="UP001218246">
    <property type="component" value="Unassembled WGS sequence"/>
</dbReference>
<dbReference type="Pfam" id="PF14122">
    <property type="entry name" value="YokU"/>
    <property type="match status" value="1"/>
</dbReference>
<name>A0ABT6H250_9BACI</name>
<keyword evidence="2" id="KW-1185">Reference proteome</keyword>
<proteinExistence type="predicted"/>
<sequence>MLMCEWCGSTHVKASSNTVFWELPDGTKTIGIIDTPCICCGECGMEYQTTEIVKNIEDQLFLINTKQLEKLLTYEELIAKPRLLKRNYFDFTQG</sequence>
<dbReference type="InterPro" id="IPR022453">
    <property type="entry name" value="Znf_MqsA-type"/>
</dbReference>